<gene>
    <name evidence="3" type="ORF">SASPL_125479</name>
</gene>
<reference evidence="3" key="1">
    <citation type="submission" date="2018-01" db="EMBL/GenBank/DDBJ databases">
        <authorList>
            <person name="Mao J.F."/>
        </authorList>
    </citation>
    <scope>NUCLEOTIDE SEQUENCE</scope>
    <source>
        <strain evidence="3">Huo1</strain>
        <tissue evidence="3">Leaf</tissue>
    </source>
</reference>
<dbReference type="InterPro" id="IPR040229">
    <property type="entry name" value="At3g27390-like"/>
</dbReference>
<name>A0A8X8XIL2_SALSN</name>
<protein>
    <submittedName>
        <fullName evidence="3">Uncharacterized protein</fullName>
    </submittedName>
</protein>
<evidence type="ECO:0000313" key="3">
    <source>
        <dbReference type="EMBL" id="KAG6412790.1"/>
    </source>
</evidence>
<sequence>MEPPTGLWASLWNFIRFLPFFIGLLILGLLKGIVMFPVIFLIITFGISVIILGLLPIHCFYTYYCVLSTKQFGPGLKLMLYFCIPVFVIAWPPIGIACAVFGGAAYGLLAPMFATFQAIEEGKTDKFYHCVCDGISSTLKGSFTIIRDFLDVCFFSYFSIMDELRCQEPAEGKYYEIRLLYVPQALIAGVLGAFFDFPVISIIALCKSPYMLFKGWHRLFHDCIGREGPFLETICVPFAGLAILLWPLAVVGAVLGSIVSSIFLGAYAAVIVYQERSFWYGLCYIVASVSIYDEYSNDILDMPEGSCFPRPQYRKKSKMPQHTSSSVSNSRPGSFKKALSRTSSLMAPMVELKPLELADALFEECRRQGGAMASEGMITLEDIEDDKNDKSGGGVLSVGLPAYCILQALLRSAKADITGILLSDNVTEITSSNRPSDKFFEWFLNPLVIIKDQIKADKLSEEEEQYLGKLVLLSGDPVRLKNSTIGLVPKSEIRQAELDAIARRLRGITKSITRYPTFRRRFDDSTKCILDEIAMKNEESGKSGSRNPLPLRKSKSMFGRIFSQKSFNGRSNDHNGTLQENRTASERDVEIG</sequence>
<keyword evidence="2" id="KW-1133">Transmembrane helix</keyword>
<dbReference type="OrthoDB" id="1906116at2759"/>
<feature type="compositionally biased region" description="Basic and acidic residues" evidence="1">
    <location>
        <begin position="583"/>
        <end position="592"/>
    </location>
</feature>
<feature type="compositionally biased region" description="Polar residues" evidence="1">
    <location>
        <begin position="564"/>
        <end position="582"/>
    </location>
</feature>
<feature type="compositionally biased region" description="Polar residues" evidence="1">
    <location>
        <begin position="320"/>
        <end position="332"/>
    </location>
</feature>
<evidence type="ECO:0000256" key="2">
    <source>
        <dbReference type="SAM" id="Phobius"/>
    </source>
</evidence>
<feature type="region of interest" description="Disordered" evidence="1">
    <location>
        <begin position="313"/>
        <end position="336"/>
    </location>
</feature>
<dbReference type="PANTHER" id="PTHR31133:SF3">
    <property type="entry name" value="TRANSMEMBRANE PROTEIN"/>
    <property type="match status" value="1"/>
</dbReference>
<keyword evidence="4" id="KW-1185">Reference proteome</keyword>
<feature type="transmembrane region" description="Helical" evidence="2">
    <location>
        <begin position="36"/>
        <end position="66"/>
    </location>
</feature>
<evidence type="ECO:0000256" key="1">
    <source>
        <dbReference type="SAM" id="MobiDB-lite"/>
    </source>
</evidence>
<feature type="region of interest" description="Disordered" evidence="1">
    <location>
        <begin position="564"/>
        <end position="592"/>
    </location>
</feature>
<dbReference type="AlphaFoldDB" id="A0A8X8XIL2"/>
<comment type="caution">
    <text evidence="3">The sequence shown here is derived from an EMBL/GenBank/DDBJ whole genome shotgun (WGS) entry which is preliminary data.</text>
</comment>
<keyword evidence="2" id="KW-0812">Transmembrane</keyword>
<reference evidence="3" key="2">
    <citation type="submission" date="2020-08" db="EMBL/GenBank/DDBJ databases">
        <title>Plant Genome Project.</title>
        <authorList>
            <person name="Zhang R.-G."/>
        </authorList>
    </citation>
    <scope>NUCLEOTIDE SEQUENCE</scope>
    <source>
        <strain evidence="3">Huo1</strain>
        <tissue evidence="3">Leaf</tissue>
    </source>
</reference>
<feature type="transmembrane region" description="Helical" evidence="2">
    <location>
        <begin position="252"/>
        <end position="273"/>
    </location>
</feature>
<feature type="transmembrane region" description="Helical" evidence="2">
    <location>
        <begin position="185"/>
        <end position="206"/>
    </location>
</feature>
<evidence type="ECO:0000313" key="4">
    <source>
        <dbReference type="Proteomes" id="UP000298416"/>
    </source>
</evidence>
<dbReference type="PANTHER" id="PTHR31133">
    <property type="entry name" value="MEMBRANE PROTEIN"/>
    <property type="match status" value="1"/>
</dbReference>
<organism evidence="3">
    <name type="scientific">Salvia splendens</name>
    <name type="common">Scarlet sage</name>
    <dbReference type="NCBI Taxonomy" id="180675"/>
    <lineage>
        <taxon>Eukaryota</taxon>
        <taxon>Viridiplantae</taxon>
        <taxon>Streptophyta</taxon>
        <taxon>Embryophyta</taxon>
        <taxon>Tracheophyta</taxon>
        <taxon>Spermatophyta</taxon>
        <taxon>Magnoliopsida</taxon>
        <taxon>eudicotyledons</taxon>
        <taxon>Gunneridae</taxon>
        <taxon>Pentapetalae</taxon>
        <taxon>asterids</taxon>
        <taxon>lamiids</taxon>
        <taxon>Lamiales</taxon>
        <taxon>Lamiaceae</taxon>
        <taxon>Nepetoideae</taxon>
        <taxon>Mentheae</taxon>
        <taxon>Salviinae</taxon>
        <taxon>Salvia</taxon>
        <taxon>Salvia subgen. Calosphace</taxon>
        <taxon>core Calosphace</taxon>
    </lineage>
</organism>
<proteinExistence type="predicted"/>
<dbReference type="Proteomes" id="UP000298416">
    <property type="component" value="Unassembled WGS sequence"/>
</dbReference>
<feature type="transmembrane region" description="Helical" evidence="2">
    <location>
        <begin position="78"/>
        <end position="106"/>
    </location>
</feature>
<keyword evidence="2" id="KW-0472">Membrane</keyword>
<feature type="transmembrane region" description="Helical" evidence="2">
    <location>
        <begin position="227"/>
        <end position="246"/>
    </location>
</feature>
<dbReference type="EMBL" id="PNBA02000009">
    <property type="protein sequence ID" value="KAG6412790.1"/>
    <property type="molecule type" value="Genomic_DNA"/>
</dbReference>
<accession>A0A8X8XIL2</accession>